<sequence>MFNKEETGLKKILSNIFSLGMLQVVNYILPIIVIPFLVSTIGLENVGILATVSAVISYFQICIDYGFSLTATRAIAKANNDTNQKNLITSSVILIKLTLATLLFMFFLVIIETFNSFKGLGFLFILAYVTAIVNSLFPQWHFQGIEKMHFITITNTIPKVLTTLVLFLLVRDKSDVILVQWCYLIGALITLLWAYGILKTKESFSLRFSVESYKEQLSYGKNIFFARLFSTLYKNSNILIIGLFVSPTLVGVYTIAERIVRSCQTMQNVIGDSIYPKVAAGSNLSFKYLNFNNKKYIAYITGFYAFSSLAFLLFSDIIAKILVKNDWADISHQLKIMSCVFFFGGLNYFFGILGLVARGYNFYFSGSVLITGIANIFLCFYLTSQFSISGASISMVLSEVILLLMIIFFLKKVKEPIR</sequence>
<dbReference type="Proteomes" id="UP000439917">
    <property type="component" value="Unassembled WGS sequence"/>
</dbReference>
<evidence type="ECO:0000256" key="2">
    <source>
        <dbReference type="ARBA" id="ARBA00022475"/>
    </source>
</evidence>
<reference evidence="8" key="1">
    <citation type="journal article" date="2008" name="Appl. Environ. Microbiol.">
        <title>Molecular analysis of the Enterobacter sakazakii O-antigen gene locus.</title>
        <authorList>
            <person name="Mullane N."/>
            <person name="O'Gaora P."/>
            <person name="Nally J.E."/>
            <person name="Iversen C."/>
            <person name="Whyte P."/>
            <person name="Wall P.G."/>
            <person name="Fanning S."/>
        </authorList>
    </citation>
    <scope>NUCLEOTIDE SEQUENCE</scope>
    <source>
        <strain evidence="8">NCTC 8155</strain>
    </source>
</reference>
<comment type="subcellular location">
    <subcellularLocation>
        <location evidence="1">Cell membrane</location>
        <topology evidence="1">Multi-pass membrane protein</topology>
    </subcellularLocation>
</comment>
<dbReference type="Pfam" id="PF01943">
    <property type="entry name" value="Polysacc_synt"/>
    <property type="match status" value="1"/>
</dbReference>
<dbReference type="GO" id="GO:0005886">
    <property type="term" value="C:plasma membrane"/>
    <property type="evidence" value="ECO:0007669"/>
    <property type="project" value="UniProtKB-SubCell"/>
</dbReference>
<dbReference type="EMBL" id="WAGF01000010">
    <property type="protein sequence ID" value="KAB0878395.1"/>
    <property type="molecule type" value="Genomic_DNA"/>
</dbReference>
<keyword evidence="2" id="KW-1003">Cell membrane</keyword>
<reference evidence="9 10" key="2">
    <citation type="submission" date="2019-09" db="EMBL/GenBank/DDBJ databases">
        <title>Prevalence, distribution, and phylogeny of type two toxin-antitoxin genes possessed by Cronobacter species where C. sakazakii homologs follow sequence type lineages.</title>
        <authorList>
            <person name="Finkelstein S."/>
            <person name="Negrete F."/>
            <person name="Jang H."/>
            <person name="Gopinath G.R."/>
            <person name="Tall B.D."/>
        </authorList>
    </citation>
    <scope>NUCLEOTIDE SEQUENCE [LARGE SCALE GENOMIC DNA]</scope>
    <source>
        <strain evidence="9 10">MOD1_Comp4</strain>
    </source>
</reference>
<dbReference type="RefSeq" id="WP_015386518.1">
    <property type="nucleotide sequence ID" value="NZ_CBDBYQ010000012.1"/>
</dbReference>
<evidence type="ECO:0000313" key="10">
    <source>
        <dbReference type="Proteomes" id="UP000439917"/>
    </source>
</evidence>
<protein>
    <recommendedName>
        <fullName evidence="6">Putative O-antigen transporter</fullName>
    </recommendedName>
</protein>
<evidence type="ECO:0000256" key="1">
    <source>
        <dbReference type="ARBA" id="ARBA00004651"/>
    </source>
</evidence>
<evidence type="ECO:0000313" key="8">
    <source>
        <dbReference type="EMBL" id="ABX51889.1"/>
    </source>
</evidence>
<feature type="transmembrane region" description="Helical" evidence="7">
    <location>
        <begin position="117"/>
        <end position="137"/>
    </location>
</feature>
<dbReference type="PANTHER" id="PTHR30250:SF11">
    <property type="entry name" value="O-ANTIGEN TRANSPORTER-RELATED"/>
    <property type="match status" value="1"/>
</dbReference>
<organism evidence="8">
    <name type="scientific">Cronobacter sakazakii</name>
    <name type="common">Enterobacter sakazakii</name>
    <dbReference type="NCBI Taxonomy" id="28141"/>
    <lineage>
        <taxon>Bacteria</taxon>
        <taxon>Pseudomonadati</taxon>
        <taxon>Pseudomonadota</taxon>
        <taxon>Gammaproteobacteria</taxon>
        <taxon>Enterobacterales</taxon>
        <taxon>Enterobacteriaceae</taxon>
        <taxon>Cronobacter</taxon>
    </lineage>
</organism>
<dbReference type="InterPro" id="IPR050833">
    <property type="entry name" value="Poly_Biosynth_Transport"/>
</dbReference>
<dbReference type="AlphaFoldDB" id="A9Y3F9"/>
<name>A9Y3F9_CROSK</name>
<feature type="transmembrane region" description="Helical" evidence="7">
    <location>
        <begin position="12"/>
        <end position="34"/>
    </location>
</feature>
<accession>A9Y3F9</accession>
<keyword evidence="4 7" id="KW-1133">Transmembrane helix</keyword>
<evidence type="ECO:0000256" key="6">
    <source>
        <dbReference type="ARBA" id="ARBA00049738"/>
    </source>
</evidence>
<feature type="transmembrane region" description="Helical" evidence="7">
    <location>
        <begin position="296"/>
        <end position="315"/>
    </location>
</feature>
<feature type="transmembrane region" description="Helical" evidence="7">
    <location>
        <begin position="336"/>
        <end position="356"/>
    </location>
</feature>
<dbReference type="EMBL" id="EU076546">
    <property type="protein sequence ID" value="ABX51889.1"/>
    <property type="molecule type" value="Genomic_DNA"/>
</dbReference>
<feature type="transmembrane region" description="Helical" evidence="7">
    <location>
        <begin position="176"/>
        <end position="198"/>
    </location>
</feature>
<feature type="transmembrane region" description="Helical" evidence="7">
    <location>
        <begin position="237"/>
        <end position="256"/>
    </location>
</feature>
<dbReference type="InterPro" id="IPR002797">
    <property type="entry name" value="Polysacc_synth"/>
</dbReference>
<feature type="transmembrane region" description="Helical" evidence="7">
    <location>
        <begin position="362"/>
        <end position="383"/>
    </location>
</feature>
<proteinExistence type="predicted"/>
<feature type="transmembrane region" description="Helical" evidence="7">
    <location>
        <begin position="87"/>
        <end position="111"/>
    </location>
</feature>
<keyword evidence="3 7" id="KW-0812">Transmembrane</keyword>
<feature type="transmembrane region" description="Helical" evidence="7">
    <location>
        <begin position="390"/>
        <end position="410"/>
    </location>
</feature>
<evidence type="ECO:0000256" key="3">
    <source>
        <dbReference type="ARBA" id="ARBA00022692"/>
    </source>
</evidence>
<evidence type="ECO:0000313" key="9">
    <source>
        <dbReference type="EMBL" id="KAB0878395.1"/>
    </source>
</evidence>
<evidence type="ECO:0000256" key="4">
    <source>
        <dbReference type="ARBA" id="ARBA00022989"/>
    </source>
</evidence>
<dbReference type="PATRIC" id="fig|28141.62.peg.1173"/>
<evidence type="ECO:0000256" key="5">
    <source>
        <dbReference type="ARBA" id="ARBA00023136"/>
    </source>
</evidence>
<keyword evidence="5 7" id="KW-0472">Membrane</keyword>
<dbReference type="PANTHER" id="PTHR30250">
    <property type="entry name" value="PST FAMILY PREDICTED COLANIC ACID TRANSPORTER"/>
    <property type="match status" value="1"/>
</dbReference>
<feature type="transmembrane region" description="Helical" evidence="7">
    <location>
        <begin position="46"/>
        <end position="67"/>
    </location>
</feature>
<gene>
    <name evidence="8" type="primary">wzx</name>
    <name evidence="9" type="ORF">FZI38_09990</name>
</gene>
<evidence type="ECO:0000256" key="7">
    <source>
        <dbReference type="SAM" id="Phobius"/>
    </source>
</evidence>